<dbReference type="OMA" id="YKPAFMY"/>
<dbReference type="OrthoDB" id="5376590at2759"/>
<dbReference type="SUPFAM" id="SSF51905">
    <property type="entry name" value="FAD/NAD(P)-binding domain"/>
    <property type="match status" value="2"/>
</dbReference>
<dbReference type="InterPro" id="IPR036188">
    <property type="entry name" value="FAD/NAD-bd_sf"/>
</dbReference>
<name>X6NCT8_RETFI</name>
<dbReference type="GO" id="GO:0071949">
    <property type="term" value="F:FAD binding"/>
    <property type="evidence" value="ECO:0007669"/>
    <property type="project" value="TreeGrafter"/>
</dbReference>
<dbReference type="InterPro" id="IPR023753">
    <property type="entry name" value="FAD/NAD-binding_dom"/>
</dbReference>
<dbReference type="PANTHER" id="PTHR10632">
    <property type="entry name" value="SULFIDE:QUINONE OXIDOREDUCTASE"/>
    <property type="match status" value="1"/>
</dbReference>
<feature type="domain" description="FAD/NAD(P)-binding" evidence="1">
    <location>
        <begin position="4"/>
        <end position="284"/>
    </location>
</feature>
<evidence type="ECO:0000313" key="3">
    <source>
        <dbReference type="Proteomes" id="UP000023152"/>
    </source>
</evidence>
<dbReference type="EMBL" id="ASPP01010179">
    <property type="protein sequence ID" value="ETO23137.1"/>
    <property type="molecule type" value="Genomic_DNA"/>
</dbReference>
<accession>X6NCT8</accession>
<proteinExistence type="predicted"/>
<organism evidence="2 3">
    <name type="scientific">Reticulomyxa filosa</name>
    <dbReference type="NCBI Taxonomy" id="46433"/>
    <lineage>
        <taxon>Eukaryota</taxon>
        <taxon>Sar</taxon>
        <taxon>Rhizaria</taxon>
        <taxon>Retaria</taxon>
        <taxon>Foraminifera</taxon>
        <taxon>Monothalamids</taxon>
        <taxon>Reticulomyxidae</taxon>
        <taxon>Reticulomyxa</taxon>
    </lineage>
</organism>
<dbReference type="Pfam" id="PF07992">
    <property type="entry name" value="Pyr_redox_2"/>
    <property type="match status" value="1"/>
</dbReference>
<reference evidence="2 3" key="1">
    <citation type="journal article" date="2013" name="Curr. Biol.">
        <title>The Genome of the Foraminiferan Reticulomyxa filosa.</title>
        <authorList>
            <person name="Glockner G."/>
            <person name="Hulsmann N."/>
            <person name="Schleicher M."/>
            <person name="Noegel A.A."/>
            <person name="Eichinger L."/>
            <person name="Gallinger C."/>
            <person name="Pawlowski J."/>
            <person name="Sierra R."/>
            <person name="Euteneuer U."/>
            <person name="Pillet L."/>
            <person name="Moustafa A."/>
            <person name="Platzer M."/>
            <person name="Groth M."/>
            <person name="Szafranski K."/>
            <person name="Schliwa M."/>
        </authorList>
    </citation>
    <scope>NUCLEOTIDE SEQUENCE [LARGE SCALE GENOMIC DNA]</scope>
</reference>
<comment type="caution">
    <text evidence="2">The sequence shown here is derived from an EMBL/GenBank/DDBJ whole genome shotgun (WGS) entry which is preliminary data.</text>
</comment>
<dbReference type="InterPro" id="IPR015904">
    <property type="entry name" value="Sulphide_quinone_reductase"/>
</dbReference>
<dbReference type="GO" id="GO:0070224">
    <property type="term" value="F:sulfide:quinone oxidoreductase activity"/>
    <property type="evidence" value="ECO:0007669"/>
    <property type="project" value="TreeGrafter"/>
</dbReference>
<sequence length="406" mass="45679">MAVAALILRKQLVAKASDITVFEKSATHYYQPAFTMVSGGLLGSKEEDVVRTSTGLVHRPAASVFDEQINLVPDEITEFDPNQNKVMTSNGKSYTYDYLIVACGNKLRYDLVEGAVDALNDPQSGVGSMYDFTYAKKINQLRANFKGGKIIATQPPMPIKCAGAPQKWVYLCEEAMRNELHQTAVSKAISPHFEYDVTKVDDQKKKVHFKKIGSKASKNEVIIESYDMLHLVPPQRPHESVAKASFSNDAGYVDVHKYTLQSTRFENVFSLGDCSSLPTSRTAAAVFAQSPILVHNLEKVMTGNKHEIKELYDGYASCPIFVGDKKLILAEFLYDGQISETFGRFVDQRTPRMFFYYLKRYIFPYVYWNYVPRAQWFGRDGFMPPAFFSSTSSNSTSGQKVKKNSH</sequence>
<dbReference type="PANTHER" id="PTHR10632:SF2">
    <property type="entry name" value="SULFIDE:QUINONE OXIDOREDUCTASE, MITOCHONDRIAL"/>
    <property type="match status" value="1"/>
</dbReference>
<keyword evidence="3" id="KW-1185">Reference proteome</keyword>
<gene>
    <name evidence="2" type="ORF">RFI_14049</name>
</gene>
<evidence type="ECO:0000259" key="1">
    <source>
        <dbReference type="Pfam" id="PF07992"/>
    </source>
</evidence>
<dbReference type="Gene3D" id="3.50.50.100">
    <property type="match status" value="1"/>
</dbReference>
<dbReference type="Proteomes" id="UP000023152">
    <property type="component" value="Unassembled WGS sequence"/>
</dbReference>
<dbReference type="AlphaFoldDB" id="X6NCT8"/>
<dbReference type="GO" id="GO:0070221">
    <property type="term" value="P:sulfide oxidation, using sulfide:quinone oxidoreductase"/>
    <property type="evidence" value="ECO:0007669"/>
    <property type="project" value="TreeGrafter"/>
</dbReference>
<evidence type="ECO:0000313" key="2">
    <source>
        <dbReference type="EMBL" id="ETO23137.1"/>
    </source>
</evidence>
<protein>
    <recommendedName>
        <fullName evidence="1">FAD/NAD(P)-binding domain-containing protein</fullName>
    </recommendedName>
</protein>
<dbReference type="GO" id="GO:0005739">
    <property type="term" value="C:mitochondrion"/>
    <property type="evidence" value="ECO:0007669"/>
    <property type="project" value="TreeGrafter"/>
</dbReference>